<protein>
    <recommendedName>
        <fullName evidence="3">Lipoprotein</fullName>
    </recommendedName>
</protein>
<dbReference type="PROSITE" id="PS51257">
    <property type="entry name" value="PROKAR_LIPOPROTEIN"/>
    <property type="match status" value="1"/>
</dbReference>
<dbReference type="eggNOG" id="ENOG5034710">
    <property type="taxonomic scope" value="Bacteria"/>
</dbReference>
<dbReference type="EMBL" id="CM001475">
    <property type="protein sequence ID" value="EIC28323.1"/>
    <property type="molecule type" value="Genomic_DNA"/>
</dbReference>
<name>H8GN94_METAL</name>
<dbReference type="RefSeq" id="WP_005369256.1">
    <property type="nucleotide sequence ID" value="NZ_CM001475.1"/>
</dbReference>
<sequence length="281" mass="29921">MFEKYAQKGWYWLLPALMLAGCQTAPTVRLPGAAASAIKTVRIVAVEAPPLEVLPDPLETRMPNYAHEYNMVLALPGTGTAQEAVYRSPGGILIAGKVGQGDSVEIADLSANGDASALSGYWMPTLELASAAEAQLKAAHITADLKPQAARLPIAAGERTAYIGHWREAVDRWYARNAPASLEGAQTADAVLEVGIGRYRIFEGQTSLQVLLKLIDPHTGQVLAKTSKKSLVVGDTAIPALLYPQGERFKASIRENGGRLIAEAMQDIGLTPVRLSALSTP</sequence>
<organism evidence="1 2">
    <name type="scientific">Methylomicrobium album BG8</name>
    <dbReference type="NCBI Taxonomy" id="686340"/>
    <lineage>
        <taxon>Bacteria</taxon>
        <taxon>Pseudomonadati</taxon>
        <taxon>Pseudomonadota</taxon>
        <taxon>Gammaproteobacteria</taxon>
        <taxon>Methylococcales</taxon>
        <taxon>Methylococcaceae</taxon>
        <taxon>Methylomicrobium</taxon>
    </lineage>
</organism>
<keyword evidence="2" id="KW-1185">Reference proteome</keyword>
<reference evidence="1 2" key="1">
    <citation type="journal article" date="2013" name="Genome Announc.">
        <title>Genome Sequence of the Obligate Gammaproteobacterial Methanotroph Methylomicrobium album Strain BG8.</title>
        <authorList>
            <person name="Kits K.D."/>
            <person name="Kalyuzhnaya M.G."/>
            <person name="Klotz M.G."/>
            <person name="Jetten M.S."/>
            <person name="Op den Camp H.J."/>
            <person name="Vuilleumier S."/>
            <person name="Bringel F."/>
            <person name="Dispirito A.A."/>
            <person name="Murrell J.C."/>
            <person name="Bruce D."/>
            <person name="Cheng J.F."/>
            <person name="Copeland A."/>
            <person name="Goodwin L."/>
            <person name="Hauser L."/>
            <person name="Lajus A."/>
            <person name="Land M.L."/>
            <person name="Lapidus A."/>
            <person name="Lucas S."/>
            <person name="Medigue C."/>
            <person name="Pitluck S."/>
            <person name="Woyke T."/>
            <person name="Zeytun A."/>
            <person name="Stein L.Y."/>
        </authorList>
    </citation>
    <scope>NUCLEOTIDE SEQUENCE [LARGE SCALE GENOMIC DNA]</scope>
    <source>
        <strain evidence="1 2">BG8</strain>
    </source>
</reference>
<dbReference type="AlphaFoldDB" id="H8GN94"/>
<evidence type="ECO:0000313" key="2">
    <source>
        <dbReference type="Proteomes" id="UP000005090"/>
    </source>
</evidence>
<evidence type="ECO:0008006" key="3">
    <source>
        <dbReference type="Google" id="ProtNLM"/>
    </source>
</evidence>
<proteinExistence type="predicted"/>
<dbReference type="STRING" id="686340.Metal_0472"/>
<evidence type="ECO:0000313" key="1">
    <source>
        <dbReference type="EMBL" id="EIC28323.1"/>
    </source>
</evidence>
<dbReference type="Proteomes" id="UP000005090">
    <property type="component" value="Chromosome"/>
</dbReference>
<gene>
    <name evidence="1" type="ORF">Metal_0472</name>
</gene>
<dbReference type="HOGENOM" id="CLU_989733_0_0_6"/>
<accession>H8GN94</accession>